<organism evidence="3 4">
    <name type="scientific">Phaseolus coccineus</name>
    <name type="common">Scarlet runner bean</name>
    <name type="synonym">Phaseolus multiflorus</name>
    <dbReference type="NCBI Taxonomy" id="3886"/>
    <lineage>
        <taxon>Eukaryota</taxon>
        <taxon>Viridiplantae</taxon>
        <taxon>Streptophyta</taxon>
        <taxon>Embryophyta</taxon>
        <taxon>Tracheophyta</taxon>
        <taxon>Spermatophyta</taxon>
        <taxon>Magnoliopsida</taxon>
        <taxon>eudicotyledons</taxon>
        <taxon>Gunneridae</taxon>
        <taxon>Pentapetalae</taxon>
        <taxon>rosids</taxon>
        <taxon>fabids</taxon>
        <taxon>Fabales</taxon>
        <taxon>Fabaceae</taxon>
        <taxon>Papilionoideae</taxon>
        <taxon>50 kb inversion clade</taxon>
        <taxon>NPAAA clade</taxon>
        <taxon>indigoferoid/millettioid clade</taxon>
        <taxon>Phaseoleae</taxon>
        <taxon>Phaseolus</taxon>
    </lineage>
</organism>
<evidence type="ECO:0000256" key="2">
    <source>
        <dbReference type="SAM" id="Phobius"/>
    </source>
</evidence>
<keyword evidence="2" id="KW-0812">Transmembrane</keyword>
<accession>A0AAN9N8K4</accession>
<protein>
    <submittedName>
        <fullName evidence="3">Uncharacterized protein</fullName>
    </submittedName>
</protein>
<name>A0AAN9N8K4_PHACN</name>
<keyword evidence="2" id="KW-1133">Transmembrane helix</keyword>
<feature type="compositionally biased region" description="Basic and acidic residues" evidence="1">
    <location>
        <begin position="39"/>
        <end position="49"/>
    </location>
</feature>
<evidence type="ECO:0000313" key="3">
    <source>
        <dbReference type="EMBL" id="KAK7367706.1"/>
    </source>
</evidence>
<keyword evidence="2" id="KW-0472">Membrane</keyword>
<feature type="transmembrane region" description="Helical" evidence="2">
    <location>
        <begin position="103"/>
        <end position="125"/>
    </location>
</feature>
<reference evidence="3 4" key="1">
    <citation type="submission" date="2024-01" db="EMBL/GenBank/DDBJ databases">
        <title>The genomes of 5 underutilized Papilionoideae crops provide insights into root nodulation and disease resistanc.</title>
        <authorList>
            <person name="Jiang F."/>
        </authorList>
    </citation>
    <scope>NUCLEOTIDE SEQUENCE [LARGE SCALE GENOMIC DNA]</scope>
    <source>
        <strain evidence="3">JINMINGXINNONG_FW02</strain>
        <tissue evidence="3">Leaves</tissue>
    </source>
</reference>
<comment type="caution">
    <text evidence="3">The sequence shown here is derived from an EMBL/GenBank/DDBJ whole genome shotgun (WGS) entry which is preliminary data.</text>
</comment>
<keyword evidence="4" id="KW-1185">Reference proteome</keyword>
<feature type="compositionally biased region" description="Basic and acidic residues" evidence="1">
    <location>
        <begin position="81"/>
        <end position="90"/>
    </location>
</feature>
<evidence type="ECO:0000313" key="4">
    <source>
        <dbReference type="Proteomes" id="UP001374584"/>
    </source>
</evidence>
<sequence length="144" mass="16186">MLNVILCNYCHPEFSVAYKSVIVVFHVKYTREKRAKELEHFGSETERPSSADTLKQSPVHGRRTSVAADGPQRLVSSDIQLHNHEPREHSSPPSLTHSSFSSITIPSFTSIFVSFLLFLLPLTLLPYSPSIRAIQIPSSTSYFL</sequence>
<dbReference type="Proteomes" id="UP001374584">
    <property type="component" value="Unassembled WGS sequence"/>
</dbReference>
<dbReference type="AlphaFoldDB" id="A0AAN9N8K4"/>
<feature type="region of interest" description="Disordered" evidence="1">
    <location>
        <begin position="39"/>
        <end position="95"/>
    </location>
</feature>
<evidence type="ECO:0000256" key="1">
    <source>
        <dbReference type="SAM" id="MobiDB-lite"/>
    </source>
</evidence>
<proteinExistence type="predicted"/>
<dbReference type="EMBL" id="JAYMYR010000004">
    <property type="protein sequence ID" value="KAK7367706.1"/>
    <property type="molecule type" value="Genomic_DNA"/>
</dbReference>
<gene>
    <name evidence="3" type="ORF">VNO80_09724</name>
</gene>